<proteinExistence type="predicted"/>
<evidence type="ECO:0000313" key="3">
    <source>
        <dbReference type="Proteomes" id="UP000243588"/>
    </source>
</evidence>
<protein>
    <submittedName>
        <fullName evidence="2">Uncharacterized protein</fullName>
    </submittedName>
</protein>
<organism evidence="2 3">
    <name type="scientific">Myroides phaeus</name>
    <dbReference type="NCBI Taxonomy" id="702745"/>
    <lineage>
        <taxon>Bacteria</taxon>
        <taxon>Pseudomonadati</taxon>
        <taxon>Bacteroidota</taxon>
        <taxon>Flavobacteriia</taxon>
        <taxon>Flavobacteriales</taxon>
        <taxon>Flavobacteriaceae</taxon>
        <taxon>Myroides</taxon>
    </lineage>
</organism>
<accession>A0A1G8BLR6</accession>
<feature type="transmembrane region" description="Helical" evidence="1">
    <location>
        <begin position="20"/>
        <end position="42"/>
    </location>
</feature>
<name>A0A1G8BLR6_9FLAO</name>
<keyword evidence="3" id="KW-1185">Reference proteome</keyword>
<dbReference type="AlphaFoldDB" id="A0A1G8BLR6"/>
<evidence type="ECO:0000256" key="1">
    <source>
        <dbReference type="SAM" id="Phobius"/>
    </source>
</evidence>
<reference evidence="3" key="1">
    <citation type="submission" date="2016-10" db="EMBL/GenBank/DDBJ databases">
        <authorList>
            <person name="Varghese N."/>
            <person name="Submissions S."/>
        </authorList>
    </citation>
    <scope>NUCLEOTIDE SEQUENCE [LARGE SCALE GENOMIC DNA]</scope>
    <source>
        <strain evidence="3">DSM 23313</strain>
    </source>
</reference>
<gene>
    <name evidence="2" type="ORF">SAMN05421818_102106</name>
</gene>
<sequence>MFFVRLCILFGKYTYYSKSLSIFVYKFTDVIYFIFCDGNIVIKLEKKARRILKSKLKRMVVVCRFMVPKNYDGITLFPFIFLRSQEMKQDAVLLNHERIHLKQQMELLVVFFYIWYILSFFWNLINKKDVIEAYKSICFEKEAYSFESDFTYLQSRKSFAFLNKNRNNV</sequence>
<evidence type="ECO:0000313" key="2">
    <source>
        <dbReference type="EMBL" id="SDH33520.1"/>
    </source>
</evidence>
<keyword evidence="1" id="KW-0812">Transmembrane</keyword>
<dbReference type="Proteomes" id="UP000243588">
    <property type="component" value="Unassembled WGS sequence"/>
</dbReference>
<keyword evidence="1" id="KW-0472">Membrane</keyword>
<dbReference type="STRING" id="702745.SAMN05421818_102106"/>
<dbReference type="EMBL" id="FNDQ01000002">
    <property type="protein sequence ID" value="SDH33520.1"/>
    <property type="molecule type" value="Genomic_DNA"/>
</dbReference>
<feature type="transmembrane region" description="Helical" evidence="1">
    <location>
        <begin position="107"/>
        <end position="125"/>
    </location>
</feature>
<keyword evidence="1" id="KW-1133">Transmembrane helix</keyword>